<dbReference type="Proteomes" id="UP000523545">
    <property type="component" value="Unassembled WGS sequence"/>
</dbReference>
<proteinExistence type="predicted"/>
<evidence type="ECO:0000313" key="2">
    <source>
        <dbReference type="Proteomes" id="UP000523545"/>
    </source>
</evidence>
<dbReference type="RefSeq" id="WP_179782056.1">
    <property type="nucleotide sequence ID" value="NZ_JACCHK010000001.1"/>
</dbReference>
<accession>A0A7Z0BH43</accession>
<evidence type="ECO:0000313" key="1">
    <source>
        <dbReference type="EMBL" id="NYH44849.1"/>
    </source>
</evidence>
<protein>
    <submittedName>
        <fullName evidence="1">Uncharacterized protein</fullName>
    </submittedName>
</protein>
<name>A0A7Z0BH43_9ACTN</name>
<dbReference type="EMBL" id="JACCHK010000001">
    <property type="protein sequence ID" value="NYH44849.1"/>
    <property type="molecule type" value="Genomic_DNA"/>
</dbReference>
<organism evidence="1 2">
    <name type="scientific">Micromonospora jinlongensis</name>
    <dbReference type="NCBI Taxonomy" id="1287877"/>
    <lineage>
        <taxon>Bacteria</taxon>
        <taxon>Bacillati</taxon>
        <taxon>Actinomycetota</taxon>
        <taxon>Actinomycetes</taxon>
        <taxon>Micromonosporales</taxon>
        <taxon>Micromonosporaceae</taxon>
        <taxon>Micromonospora</taxon>
    </lineage>
</organism>
<keyword evidence="2" id="KW-1185">Reference proteome</keyword>
<reference evidence="1 2" key="1">
    <citation type="submission" date="2020-07" db="EMBL/GenBank/DDBJ databases">
        <title>Sequencing the genomes of 1000 actinobacteria strains.</title>
        <authorList>
            <person name="Klenk H.-P."/>
        </authorList>
    </citation>
    <scope>NUCLEOTIDE SEQUENCE [LARGE SCALE GENOMIC DNA]</scope>
    <source>
        <strain evidence="1 2">DSM 45876</strain>
    </source>
</reference>
<dbReference type="AlphaFoldDB" id="A0A7Z0BH43"/>
<sequence length="248" mass="27387">MTTEPFRAAPVSAAIEVIEPRPSLDYYLVLAQHGDRGPADGPEGIVVEEFRRHHDFSTTGLDSAGWTPGTGWWSSASLSRGMRTDPDVLVRVLPTWRREAESVYRTLGGGHLPDETVLRTYFRDHQPIASAPPLRLGPAQPPAGFHERRVYRVLFAKDLRAEQVTDLQAAWQAPGDGTRASVASGHLDRGDDRFAWDLRRVGHTLAWALDVTVLLRTANAEAVGPTLSDLTNVLREHGLIPVTTERFS</sequence>
<comment type="caution">
    <text evidence="1">The sequence shown here is derived from an EMBL/GenBank/DDBJ whole genome shotgun (WGS) entry which is preliminary data.</text>
</comment>
<gene>
    <name evidence="1" type="ORF">HNR22_004576</name>
</gene>